<dbReference type="Proteomes" id="UP000438429">
    <property type="component" value="Unassembled WGS sequence"/>
</dbReference>
<sequence>MVCTGSLQPVVTIKYVGDNPVLTKGGMAAENKPGWRCNIFVQHLMIHEEKTFRFIFVRPSPNFTLLLPFRQPIGWGKTHRPGSKEEGGEACLGPSLSPELYYMSDPDYHSSDRKAHSWQQIGRTLNAVDECCAFLYIQYSVRAGILQLVLMKKTMSDK</sequence>
<name>A0A6A4SNE5_SCOMX</name>
<dbReference type="EMBL" id="VEVO01000011">
    <property type="protein sequence ID" value="KAF0035503.1"/>
    <property type="molecule type" value="Genomic_DNA"/>
</dbReference>
<proteinExistence type="predicted"/>
<dbReference type="AlphaFoldDB" id="A0A6A4SNE5"/>
<gene>
    <name evidence="1" type="ORF">F2P81_013261</name>
</gene>
<accession>A0A6A4SNE5</accession>
<evidence type="ECO:0000313" key="1">
    <source>
        <dbReference type="EMBL" id="KAF0035503.1"/>
    </source>
</evidence>
<evidence type="ECO:0000313" key="2">
    <source>
        <dbReference type="Proteomes" id="UP000438429"/>
    </source>
</evidence>
<reference evidence="1 2" key="1">
    <citation type="submission" date="2019-06" db="EMBL/GenBank/DDBJ databases">
        <title>Draft genomes of female and male turbot (Scophthalmus maximus).</title>
        <authorList>
            <person name="Xu H."/>
            <person name="Xu X.-W."/>
            <person name="Shao C."/>
            <person name="Chen S."/>
        </authorList>
    </citation>
    <scope>NUCLEOTIDE SEQUENCE [LARGE SCALE GENOMIC DNA]</scope>
    <source>
        <strain evidence="1">Ysfricsl-2016a</strain>
        <tissue evidence="1">Blood</tissue>
    </source>
</reference>
<comment type="caution">
    <text evidence="1">The sequence shown here is derived from an EMBL/GenBank/DDBJ whole genome shotgun (WGS) entry which is preliminary data.</text>
</comment>
<organism evidence="1 2">
    <name type="scientific">Scophthalmus maximus</name>
    <name type="common">Turbot</name>
    <name type="synonym">Psetta maxima</name>
    <dbReference type="NCBI Taxonomy" id="52904"/>
    <lineage>
        <taxon>Eukaryota</taxon>
        <taxon>Metazoa</taxon>
        <taxon>Chordata</taxon>
        <taxon>Craniata</taxon>
        <taxon>Vertebrata</taxon>
        <taxon>Euteleostomi</taxon>
        <taxon>Actinopterygii</taxon>
        <taxon>Neopterygii</taxon>
        <taxon>Teleostei</taxon>
        <taxon>Neoteleostei</taxon>
        <taxon>Acanthomorphata</taxon>
        <taxon>Carangaria</taxon>
        <taxon>Pleuronectiformes</taxon>
        <taxon>Pleuronectoidei</taxon>
        <taxon>Scophthalmidae</taxon>
        <taxon>Scophthalmus</taxon>
    </lineage>
</organism>
<protein>
    <submittedName>
        <fullName evidence="1">Uncharacterized protein</fullName>
    </submittedName>
</protein>